<keyword evidence="2" id="KW-1185">Reference proteome</keyword>
<evidence type="ECO:0000313" key="2">
    <source>
        <dbReference type="Proteomes" id="UP000516369"/>
    </source>
</evidence>
<name>A0A7H1N5A2_9PROT</name>
<proteinExistence type="predicted"/>
<evidence type="ECO:0000313" key="1">
    <source>
        <dbReference type="EMBL" id="QNT70888.1"/>
    </source>
</evidence>
<dbReference type="Gene3D" id="1.10.10.10">
    <property type="entry name" value="Winged helix-like DNA-binding domain superfamily/Winged helix DNA-binding domain"/>
    <property type="match status" value="1"/>
</dbReference>
<organism evidence="1 2">
    <name type="scientific">Defluviicoccus vanus</name>
    <dbReference type="NCBI Taxonomy" id="111831"/>
    <lineage>
        <taxon>Bacteria</taxon>
        <taxon>Pseudomonadati</taxon>
        <taxon>Pseudomonadota</taxon>
        <taxon>Alphaproteobacteria</taxon>
        <taxon>Rhodospirillales</taxon>
        <taxon>Rhodospirillaceae</taxon>
        <taxon>Defluviicoccus</taxon>
    </lineage>
</organism>
<dbReference type="Gene3D" id="1.10.1740.10">
    <property type="match status" value="1"/>
</dbReference>
<accession>A0A7H1N5A2</accession>
<gene>
    <name evidence="1" type="ORF">HQ394_18175</name>
</gene>
<dbReference type="Proteomes" id="UP000516369">
    <property type="component" value="Chromosome"/>
</dbReference>
<dbReference type="InterPro" id="IPR013324">
    <property type="entry name" value="RNA_pol_sigma_r3/r4-like"/>
</dbReference>
<dbReference type="InterPro" id="IPR036388">
    <property type="entry name" value="WH-like_DNA-bd_sf"/>
</dbReference>
<sequence>MNYTGHSMSRQTGDRDTMIIPVIQHLRAFAHTLDDDRDHADGCVYAAVVKALHDGDWVRSETDVGLSLFKILYAQYFSDPGNSGPLNFGSTVSQETPSPSQLTLQKDVSLIVFRLALLQLVAEQRAALILIGPAGFSYANAAHICGCTVDRIRFLVDRAHTRLRDMLGGMPQAQDGGVDFDGCI</sequence>
<dbReference type="AlphaFoldDB" id="A0A7H1N5A2"/>
<dbReference type="SUPFAM" id="SSF88659">
    <property type="entry name" value="Sigma3 and sigma4 domains of RNA polymerase sigma factors"/>
    <property type="match status" value="1"/>
</dbReference>
<dbReference type="EMBL" id="CP053923">
    <property type="protein sequence ID" value="QNT70888.1"/>
    <property type="molecule type" value="Genomic_DNA"/>
</dbReference>
<dbReference type="RefSeq" id="WP_190261350.1">
    <property type="nucleotide sequence ID" value="NZ_CP053923.1"/>
</dbReference>
<dbReference type="KEGG" id="dvn:HQ394_18175"/>
<reference evidence="1 2" key="1">
    <citation type="submission" date="2020-05" db="EMBL/GenBank/DDBJ databases">
        <title>Complete closed genome sequence of Defluviicoccus vanus.</title>
        <authorList>
            <person name="Bessarab I."/>
            <person name="Arumugam K."/>
            <person name="Maszenan A.M."/>
            <person name="Seviour R.J."/>
            <person name="Williams R.B."/>
        </authorList>
    </citation>
    <scope>NUCLEOTIDE SEQUENCE [LARGE SCALE GENOMIC DNA]</scope>
    <source>
        <strain evidence="1 2">Ben 114</strain>
    </source>
</reference>
<evidence type="ECO:0008006" key="3">
    <source>
        <dbReference type="Google" id="ProtNLM"/>
    </source>
</evidence>
<protein>
    <recommendedName>
        <fullName evidence="3">RNA polymerase sigma factor 70 region 4 type 2 domain-containing protein</fullName>
    </recommendedName>
</protein>